<dbReference type="SUPFAM" id="SSF55486">
    <property type="entry name" value="Metalloproteases ('zincins'), catalytic domain"/>
    <property type="match status" value="1"/>
</dbReference>
<proteinExistence type="predicted"/>
<reference evidence="1" key="1">
    <citation type="submission" date="2022-12" db="EMBL/GenBank/DDBJ databases">
        <authorList>
            <person name="Petersen C."/>
        </authorList>
    </citation>
    <scope>NUCLEOTIDE SEQUENCE</scope>
    <source>
        <strain evidence="1">IBT 17660</strain>
    </source>
</reference>
<dbReference type="Proteomes" id="UP001147760">
    <property type="component" value="Unassembled WGS sequence"/>
</dbReference>
<dbReference type="AlphaFoldDB" id="A0A9W9XA37"/>
<evidence type="ECO:0000313" key="1">
    <source>
        <dbReference type="EMBL" id="KAJ5486475.1"/>
    </source>
</evidence>
<dbReference type="GO" id="GO:0008237">
    <property type="term" value="F:metallopeptidase activity"/>
    <property type="evidence" value="ECO:0007669"/>
    <property type="project" value="InterPro"/>
</dbReference>
<sequence>MFELQDACNINLLATSRFIPEITERFKEKPTLEIRASRADVMRYLQGILSMLPAFVSRNPELQLMPVTSSVGVEWLAWSPRFNDYSQENIMCQGSTFAFTSHGDWRSITFCPISFEFPRRKNTLGPWRNGQRTIADGTNMQLALSTPPLFLHELMHMVNRASDVRFTNPSNGKVQAAYGAVLTGTLALAAPDESANNADNYM</sequence>
<dbReference type="Gene3D" id="3.40.390.10">
    <property type="entry name" value="Collagenase (Catalytic Domain)"/>
    <property type="match status" value="1"/>
</dbReference>
<dbReference type="EMBL" id="JAPWDO010000001">
    <property type="protein sequence ID" value="KAJ5486475.1"/>
    <property type="molecule type" value="Genomic_DNA"/>
</dbReference>
<gene>
    <name evidence="1" type="ORF">N7530_000775</name>
</gene>
<name>A0A9W9XA37_9EURO</name>
<dbReference type="OrthoDB" id="4323284at2759"/>
<dbReference type="InterPro" id="IPR024079">
    <property type="entry name" value="MetalloPept_cat_dom_sf"/>
</dbReference>
<organism evidence="1 2">
    <name type="scientific">Penicillium desertorum</name>
    <dbReference type="NCBI Taxonomy" id="1303715"/>
    <lineage>
        <taxon>Eukaryota</taxon>
        <taxon>Fungi</taxon>
        <taxon>Dikarya</taxon>
        <taxon>Ascomycota</taxon>
        <taxon>Pezizomycotina</taxon>
        <taxon>Eurotiomycetes</taxon>
        <taxon>Eurotiomycetidae</taxon>
        <taxon>Eurotiales</taxon>
        <taxon>Aspergillaceae</taxon>
        <taxon>Penicillium</taxon>
    </lineage>
</organism>
<keyword evidence="2" id="KW-1185">Reference proteome</keyword>
<accession>A0A9W9XA37</accession>
<reference evidence="1" key="2">
    <citation type="journal article" date="2023" name="IMA Fungus">
        <title>Comparative genomic study of the Penicillium genus elucidates a diverse pangenome and 15 lateral gene transfer events.</title>
        <authorList>
            <person name="Petersen C."/>
            <person name="Sorensen T."/>
            <person name="Nielsen M.R."/>
            <person name="Sondergaard T.E."/>
            <person name="Sorensen J.L."/>
            <person name="Fitzpatrick D.A."/>
            <person name="Frisvad J.C."/>
            <person name="Nielsen K.L."/>
        </authorList>
    </citation>
    <scope>NUCLEOTIDE SEQUENCE</scope>
    <source>
        <strain evidence="1">IBT 17660</strain>
    </source>
</reference>
<comment type="caution">
    <text evidence="1">The sequence shown here is derived from an EMBL/GenBank/DDBJ whole genome shotgun (WGS) entry which is preliminary data.</text>
</comment>
<evidence type="ECO:0000313" key="2">
    <source>
        <dbReference type="Proteomes" id="UP001147760"/>
    </source>
</evidence>
<protein>
    <submittedName>
        <fullName evidence="1">Uncharacterized protein</fullName>
    </submittedName>
</protein>